<evidence type="ECO:0000313" key="1">
    <source>
        <dbReference type="EMBL" id="CAG7874435.1"/>
    </source>
</evidence>
<organism evidence="1 2">
    <name type="scientific">Brassica campestris</name>
    <name type="common">Field mustard</name>
    <dbReference type="NCBI Taxonomy" id="3711"/>
    <lineage>
        <taxon>Eukaryota</taxon>
        <taxon>Viridiplantae</taxon>
        <taxon>Streptophyta</taxon>
        <taxon>Embryophyta</taxon>
        <taxon>Tracheophyta</taxon>
        <taxon>Spermatophyta</taxon>
        <taxon>Magnoliopsida</taxon>
        <taxon>eudicotyledons</taxon>
        <taxon>Gunneridae</taxon>
        <taxon>Pentapetalae</taxon>
        <taxon>rosids</taxon>
        <taxon>malvids</taxon>
        <taxon>Brassicales</taxon>
        <taxon>Brassicaceae</taxon>
        <taxon>Brassiceae</taxon>
        <taxon>Brassica</taxon>
    </lineage>
</organism>
<gene>
    <name evidence="1" type="ORF">BRAPAZ1V2_A05P09560.2</name>
</gene>
<protein>
    <submittedName>
        <fullName evidence="1">Uncharacterized protein</fullName>
    </submittedName>
</protein>
<dbReference type="Proteomes" id="UP000694005">
    <property type="component" value="Chromosome A05"/>
</dbReference>
<accession>A0A8D9DBU6</accession>
<evidence type="ECO:0000313" key="2">
    <source>
        <dbReference type="Proteomes" id="UP000694005"/>
    </source>
</evidence>
<proteinExistence type="predicted"/>
<name>A0A8D9DBU6_BRACM</name>
<dbReference type="EMBL" id="LS974621">
    <property type="protein sequence ID" value="CAG7874435.1"/>
    <property type="molecule type" value="Genomic_DNA"/>
</dbReference>
<reference evidence="1 2" key="1">
    <citation type="submission" date="2021-07" db="EMBL/GenBank/DDBJ databases">
        <authorList>
            <consortium name="Genoscope - CEA"/>
            <person name="William W."/>
        </authorList>
    </citation>
    <scope>NUCLEOTIDE SEQUENCE [LARGE SCALE GENOMIC DNA]</scope>
</reference>
<sequence length="116" mass="12690">LWRRLGLRFVGGVGFVEVRLSGSCCSSLWSSERYRGGGEGSVVGRRRLFLSLASISGGGFSFFGSRVCAFWVWSFSLGSMVWWAKLALPFGDPAACSKWWARVGKRCSLGVVNRVG</sequence>
<dbReference type="AlphaFoldDB" id="A0A8D9DBU6"/>
<dbReference type="Gramene" id="A05p09560.2_BraZ1">
    <property type="protein sequence ID" value="A05p09560.2_BraZ1.CDS"/>
    <property type="gene ID" value="A05g09560.2_BraZ1"/>
</dbReference>
<feature type="non-terminal residue" evidence="1">
    <location>
        <position position="116"/>
    </location>
</feature>